<proteinExistence type="predicted"/>
<dbReference type="STRING" id="15368.A0A0Q3MU02"/>
<protein>
    <recommendedName>
        <fullName evidence="2">Neprosin PEP catalytic domain-containing protein</fullName>
    </recommendedName>
</protein>
<feature type="domain" description="Neprosin PEP catalytic" evidence="2">
    <location>
        <begin position="19"/>
        <end position="266"/>
    </location>
</feature>
<dbReference type="OrthoDB" id="677500at2759"/>
<gene>
    <name evidence="3" type="ORF">BRADI_2g37855v3</name>
</gene>
<evidence type="ECO:0000313" key="3">
    <source>
        <dbReference type="EMBL" id="KQK07830.1"/>
    </source>
</evidence>
<dbReference type="InterPro" id="IPR053168">
    <property type="entry name" value="Glutamic_endopeptidase"/>
</dbReference>
<dbReference type="PANTHER" id="PTHR31589">
    <property type="entry name" value="PROTEIN, PUTATIVE (DUF239)-RELATED-RELATED"/>
    <property type="match status" value="1"/>
</dbReference>
<name>A0A0Q3MU02_BRADI</name>
<dbReference type="Pfam" id="PF03080">
    <property type="entry name" value="Neprosin"/>
    <property type="match status" value="1"/>
</dbReference>
<feature type="chain" id="PRO_5033238840" description="Neprosin PEP catalytic domain-containing protein" evidence="1">
    <location>
        <begin position="23"/>
        <end position="266"/>
    </location>
</feature>
<reference evidence="4" key="3">
    <citation type="submission" date="2018-08" db="UniProtKB">
        <authorList>
            <consortium name="EnsemblPlants"/>
        </authorList>
    </citation>
    <scope>IDENTIFICATION</scope>
    <source>
        <strain evidence="4">cv. Bd21</strain>
    </source>
</reference>
<evidence type="ECO:0000313" key="4">
    <source>
        <dbReference type="EnsemblPlants" id="KQK07830"/>
    </source>
</evidence>
<dbReference type="InterPro" id="IPR004314">
    <property type="entry name" value="Neprosin"/>
</dbReference>
<dbReference type="Proteomes" id="UP000008810">
    <property type="component" value="Chromosome 2"/>
</dbReference>
<dbReference type="PANTHER" id="PTHR31589:SF236">
    <property type="entry name" value="NEPROSIN DOMAIN-CONTAINING PROTEIN"/>
    <property type="match status" value="1"/>
</dbReference>
<dbReference type="EMBL" id="CM000881">
    <property type="protein sequence ID" value="KQK07830.1"/>
    <property type="molecule type" value="Genomic_DNA"/>
</dbReference>
<dbReference type="PROSITE" id="PS52045">
    <property type="entry name" value="NEPROSIN_PEP_CD"/>
    <property type="match status" value="1"/>
</dbReference>
<organism evidence="3">
    <name type="scientific">Brachypodium distachyon</name>
    <name type="common">Purple false brome</name>
    <name type="synonym">Trachynia distachya</name>
    <dbReference type="NCBI Taxonomy" id="15368"/>
    <lineage>
        <taxon>Eukaryota</taxon>
        <taxon>Viridiplantae</taxon>
        <taxon>Streptophyta</taxon>
        <taxon>Embryophyta</taxon>
        <taxon>Tracheophyta</taxon>
        <taxon>Spermatophyta</taxon>
        <taxon>Magnoliopsida</taxon>
        <taxon>Liliopsida</taxon>
        <taxon>Poales</taxon>
        <taxon>Poaceae</taxon>
        <taxon>BOP clade</taxon>
        <taxon>Pooideae</taxon>
        <taxon>Stipodae</taxon>
        <taxon>Brachypodieae</taxon>
        <taxon>Brachypodium</taxon>
    </lineage>
</organism>
<feature type="signal peptide" evidence="1">
    <location>
        <begin position="1"/>
        <end position="22"/>
    </location>
</feature>
<keyword evidence="5" id="KW-1185">Reference proteome</keyword>
<reference evidence="3 4" key="1">
    <citation type="journal article" date="2010" name="Nature">
        <title>Genome sequencing and analysis of the model grass Brachypodium distachyon.</title>
        <authorList>
            <consortium name="International Brachypodium Initiative"/>
        </authorList>
    </citation>
    <scope>NUCLEOTIDE SEQUENCE [LARGE SCALE GENOMIC DNA]</scope>
    <source>
        <strain evidence="3 4">Bd21</strain>
    </source>
</reference>
<dbReference type="EnsemblPlants" id="KQK07830">
    <property type="protein sequence ID" value="KQK07830"/>
    <property type="gene ID" value="BRADI_2g37855v3"/>
</dbReference>
<accession>A0A0Q3MU02</accession>
<evidence type="ECO:0000313" key="5">
    <source>
        <dbReference type="Proteomes" id="UP000008810"/>
    </source>
</evidence>
<evidence type="ECO:0000259" key="2">
    <source>
        <dbReference type="PROSITE" id="PS52045"/>
    </source>
</evidence>
<keyword evidence="1" id="KW-0732">Signal</keyword>
<dbReference type="AlphaFoldDB" id="A0A0Q3MU02"/>
<evidence type="ECO:0000256" key="1">
    <source>
        <dbReference type="SAM" id="SignalP"/>
    </source>
</evidence>
<dbReference type="Gene3D" id="3.90.1320.10">
    <property type="entry name" value="Outer-capsid protein sigma 3, large lobe"/>
    <property type="match status" value="1"/>
</dbReference>
<sequence>MENSHTHVVLFVVLLLINTIKGGCFPSTEEHSSHIWAPVDGQYYGADVTLDVYGFDLQPGQVSTAAIWIIDGSSHTSIEAGWHISPSLYKDSHTHFYTAWTVEWLNQNGESGCVNLNCPGFQKISSQIAPGDVINPVSSVHGQKRYMRLECSRYKFATAILFEKSSGNWYVRVYGVNGEFSNPVGYFAKSPGLADKSVMIVFGGFVAHMKPQPSPPMGSSYLIDADGNDHMVTTHLGTFVDGKGCYNPSPVDPSARFFYGGPGCSD</sequence>
<reference evidence="3" key="2">
    <citation type="submission" date="2017-06" db="EMBL/GenBank/DDBJ databases">
        <title>WGS assembly of Brachypodium distachyon.</title>
        <authorList>
            <consortium name="The International Brachypodium Initiative"/>
            <person name="Lucas S."/>
            <person name="Harmon-Smith M."/>
            <person name="Lail K."/>
            <person name="Tice H."/>
            <person name="Grimwood J."/>
            <person name="Bruce D."/>
            <person name="Barry K."/>
            <person name="Shu S."/>
            <person name="Lindquist E."/>
            <person name="Wang M."/>
            <person name="Pitluck S."/>
            <person name="Vogel J.P."/>
            <person name="Garvin D.F."/>
            <person name="Mockler T.C."/>
            <person name="Schmutz J."/>
            <person name="Rokhsar D."/>
            <person name="Bevan M.W."/>
        </authorList>
    </citation>
    <scope>NUCLEOTIDE SEQUENCE</scope>
    <source>
        <strain evidence="3">Bd21</strain>
    </source>
</reference>
<dbReference type="Gramene" id="KQK07830">
    <property type="protein sequence ID" value="KQK07830"/>
    <property type="gene ID" value="BRADI_2g37855v3"/>
</dbReference>
<dbReference type="InParanoid" id="A0A0Q3MU02"/>